<dbReference type="NCBIfam" id="NF004347">
    <property type="entry name" value="PRK05728.1-4"/>
    <property type="match status" value="1"/>
</dbReference>
<dbReference type="Pfam" id="PF04364">
    <property type="entry name" value="DNA_pol3_chi"/>
    <property type="match status" value="1"/>
</dbReference>
<dbReference type="GO" id="GO:0003887">
    <property type="term" value="F:DNA-directed DNA polymerase activity"/>
    <property type="evidence" value="ECO:0007669"/>
    <property type="project" value="InterPro"/>
</dbReference>
<name>A0A1W9HVW2_9HYPH</name>
<comment type="caution">
    <text evidence="1">The sequence shown here is derived from an EMBL/GenBank/DDBJ whole genome shotgun (WGS) entry which is preliminary data.</text>
</comment>
<dbReference type="EMBL" id="LWDL01000019">
    <property type="protein sequence ID" value="OQW51437.1"/>
    <property type="molecule type" value="Genomic_DNA"/>
</dbReference>
<dbReference type="STRING" id="1827387.A4S15_11470"/>
<sequence length="149" mass="16921">MSEVLFYHLEKQRLDAILPNLLERTLQRGWRAVVEAPARERIEALDALLWTYRDDSFLPHGTDDGPFAAEQPIILTSGKGSSNAARVRFLVDGAVPTDIDDYERVVILFDGRDDEAVAQARVQWKALKGSAHDLTYWQQDEAGRWLKKA</sequence>
<dbReference type="GO" id="GO:0032298">
    <property type="term" value="P:positive regulation of DNA-templated DNA replication initiation"/>
    <property type="evidence" value="ECO:0007669"/>
    <property type="project" value="TreeGrafter"/>
</dbReference>
<dbReference type="Gene3D" id="3.40.50.10110">
    <property type="entry name" value="DNA polymerase III subunit chi"/>
    <property type="match status" value="1"/>
</dbReference>
<dbReference type="SUPFAM" id="SSF102400">
    <property type="entry name" value="DNA polymerase III chi subunit"/>
    <property type="match status" value="1"/>
</dbReference>
<proteinExistence type="predicted"/>
<dbReference type="AlphaFoldDB" id="A0A1W9HVW2"/>
<evidence type="ECO:0000313" key="1">
    <source>
        <dbReference type="EMBL" id="OQW51437.1"/>
    </source>
</evidence>
<dbReference type="Proteomes" id="UP000192872">
    <property type="component" value="Unassembled WGS sequence"/>
</dbReference>
<dbReference type="PANTHER" id="PTHR38767">
    <property type="entry name" value="DNA POLYMERASE III SUBUNIT CHI"/>
    <property type="match status" value="1"/>
</dbReference>
<organism evidence="1 2">
    <name type="scientific">Candidatus Raskinella chloraquaticus</name>
    <dbReference type="NCBI Taxonomy" id="1951219"/>
    <lineage>
        <taxon>Bacteria</taxon>
        <taxon>Pseudomonadati</taxon>
        <taxon>Pseudomonadota</taxon>
        <taxon>Alphaproteobacteria</taxon>
        <taxon>Hyphomicrobiales</taxon>
        <taxon>Phreatobacteraceae</taxon>
        <taxon>Candidatus Raskinella</taxon>
    </lineage>
</organism>
<dbReference type="GO" id="GO:0006260">
    <property type="term" value="P:DNA replication"/>
    <property type="evidence" value="ECO:0007669"/>
    <property type="project" value="InterPro"/>
</dbReference>
<dbReference type="PANTHER" id="PTHR38767:SF1">
    <property type="entry name" value="DNA POLYMERASE III SUBUNIT CHI"/>
    <property type="match status" value="1"/>
</dbReference>
<protein>
    <submittedName>
        <fullName evidence="1">DNA polymerase III subunit chi</fullName>
    </submittedName>
</protein>
<gene>
    <name evidence="1" type="ORF">A4S15_11470</name>
</gene>
<reference evidence="1 2" key="1">
    <citation type="journal article" date="2017" name="Water Res.">
        <title>Comammox in drinking water systems.</title>
        <authorList>
            <person name="Wang Y."/>
            <person name="Ma L."/>
            <person name="Mao Y."/>
            <person name="Jiang X."/>
            <person name="Xia Y."/>
            <person name="Yu K."/>
            <person name="Li B."/>
            <person name="Zhang T."/>
        </authorList>
    </citation>
    <scope>NUCLEOTIDE SEQUENCE [LARGE SCALE GENOMIC DNA]</scope>
    <source>
        <strain evidence="1">SG_bin8</strain>
    </source>
</reference>
<dbReference type="InterPro" id="IPR007459">
    <property type="entry name" value="DNA_pol3_chi"/>
</dbReference>
<accession>A0A1W9HVW2</accession>
<dbReference type="GO" id="GO:0003677">
    <property type="term" value="F:DNA binding"/>
    <property type="evidence" value="ECO:0007669"/>
    <property type="project" value="InterPro"/>
</dbReference>
<evidence type="ECO:0000313" key="2">
    <source>
        <dbReference type="Proteomes" id="UP000192872"/>
    </source>
</evidence>
<dbReference type="InterPro" id="IPR036768">
    <property type="entry name" value="PolIII_chi_sf"/>
</dbReference>
<dbReference type="RefSeq" id="WP_376802407.1">
    <property type="nucleotide sequence ID" value="NZ_DBNB01000015.1"/>
</dbReference>